<proteinExistence type="predicted"/>
<keyword evidence="1" id="KW-0805">Transcription regulation</keyword>
<dbReference type="GO" id="GO:0003700">
    <property type="term" value="F:DNA-binding transcription factor activity"/>
    <property type="evidence" value="ECO:0007669"/>
    <property type="project" value="InterPro"/>
</dbReference>
<keyword evidence="2" id="KW-0238">DNA-binding</keyword>
<dbReference type="InterPro" id="IPR018060">
    <property type="entry name" value="HTH_AraC"/>
</dbReference>
<keyword evidence="6" id="KW-1185">Reference proteome</keyword>
<feature type="domain" description="HTH araC/xylS-type" evidence="4">
    <location>
        <begin position="219"/>
        <end position="320"/>
    </location>
</feature>
<dbReference type="AlphaFoldDB" id="A0A975NW88"/>
<keyword evidence="3" id="KW-0804">Transcription</keyword>
<evidence type="ECO:0000313" key="6">
    <source>
        <dbReference type="Proteomes" id="UP000676951"/>
    </source>
</evidence>
<dbReference type="GO" id="GO:0043565">
    <property type="term" value="F:sequence-specific DNA binding"/>
    <property type="evidence" value="ECO:0007669"/>
    <property type="project" value="InterPro"/>
</dbReference>
<evidence type="ECO:0000259" key="4">
    <source>
        <dbReference type="PROSITE" id="PS01124"/>
    </source>
</evidence>
<evidence type="ECO:0000256" key="2">
    <source>
        <dbReference type="ARBA" id="ARBA00023125"/>
    </source>
</evidence>
<dbReference type="PROSITE" id="PS01124">
    <property type="entry name" value="HTH_ARAC_FAMILY_2"/>
    <property type="match status" value="1"/>
</dbReference>
<dbReference type="Pfam" id="PF14525">
    <property type="entry name" value="AraC_binding_2"/>
    <property type="match status" value="1"/>
</dbReference>
<dbReference type="InterPro" id="IPR009057">
    <property type="entry name" value="Homeodomain-like_sf"/>
</dbReference>
<dbReference type="PANTHER" id="PTHR46796:SF6">
    <property type="entry name" value="ARAC SUBFAMILY"/>
    <property type="match status" value="1"/>
</dbReference>
<dbReference type="RefSeq" id="WP_215603301.1">
    <property type="nucleotide sequence ID" value="NZ_CP076136.1"/>
</dbReference>
<accession>A0A975NW88</accession>
<dbReference type="InterPro" id="IPR020449">
    <property type="entry name" value="Tscrpt_reg_AraC-type_HTH"/>
</dbReference>
<dbReference type="PRINTS" id="PR00032">
    <property type="entry name" value="HTHARAC"/>
</dbReference>
<dbReference type="EMBL" id="CP076136">
    <property type="protein sequence ID" value="QWG22533.1"/>
    <property type="molecule type" value="Genomic_DNA"/>
</dbReference>
<sequence length="325" mass="35643">MTSATDELTTLRLSADAFPALDRVEAFREIFGRTILRIDMEPLQGSRLKAELQLRAFSGFGMASGSLSPMRNRHAPDLIDNDDVVLVAMQSGLATLEQHGRRAEIREGQVALTANGEPATFTGHTPTRVINLRLSRALLALHVGNLDRALLQPIVADSAALRLLKGYARSLNDERELATPQLRRAAATHIHDLAALAIGASGDAAEIATGRGMRAARLVAIKADIAANIGDGHLSIDLVATRQGITPRYVRKLFESEATSFSDFVRDRRLSRTYGMLTDWRHLGRTISSIAFECGFSDLSYFNRSFRRRYGSTPSGVREMAQRGE</sequence>
<dbReference type="Pfam" id="PF12833">
    <property type="entry name" value="HTH_18"/>
    <property type="match status" value="1"/>
</dbReference>
<dbReference type="SMART" id="SM00342">
    <property type="entry name" value="HTH_ARAC"/>
    <property type="match status" value="1"/>
</dbReference>
<dbReference type="Proteomes" id="UP000676951">
    <property type="component" value="Chromosome"/>
</dbReference>
<name>A0A975NW88_9BRAD</name>
<reference evidence="5 6" key="1">
    <citation type="submission" date="2021-06" db="EMBL/GenBank/DDBJ databases">
        <title>Bradyrhizobium sp. S2-11-4 Genome sequencing.</title>
        <authorList>
            <person name="Jin L."/>
        </authorList>
    </citation>
    <scope>NUCLEOTIDE SEQUENCE [LARGE SCALE GENOMIC DNA]</scope>
    <source>
        <strain evidence="5 6">S2-11-4</strain>
    </source>
</reference>
<organism evidence="5 6">
    <name type="scientific">Bradyrhizobium sediminis</name>
    <dbReference type="NCBI Taxonomy" id="2840469"/>
    <lineage>
        <taxon>Bacteria</taxon>
        <taxon>Pseudomonadati</taxon>
        <taxon>Pseudomonadota</taxon>
        <taxon>Alphaproteobacteria</taxon>
        <taxon>Hyphomicrobiales</taxon>
        <taxon>Nitrobacteraceae</taxon>
        <taxon>Bradyrhizobium</taxon>
    </lineage>
</organism>
<dbReference type="PANTHER" id="PTHR46796">
    <property type="entry name" value="HTH-TYPE TRANSCRIPTIONAL ACTIVATOR RHAS-RELATED"/>
    <property type="match status" value="1"/>
</dbReference>
<protein>
    <submittedName>
        <fullName evidence="5">AraC family transcriptional regulator</fullName>
    </submittedName>
</protein>
<evidence type="ECO:0000313" key="5">
    <source>
        <dbReference type="EMBL" id="QWG22533.1"/>
    </source>
</evidence>
<gene>
    <name evidence="5" type="ORF">KMZ93_21610</name>
</gene>
<evidence type="ECO:0000256" key="3">
    <source>
        <dbReference type="ARBA" id="ARBA00023163"/>
    </source>
</evidence>
<dbReference type="InterPro" id="IPR050204">
    <property type="entry name" value="AraC_XylS_family_regulators"/>
</dbReference>
<dbReference type="Gene3D" id="1.10.10.60">
    <property type="entry name" value="Homeodomain-like"/>
    <property type="match status" value="1"/>
</dbReference>
<evidence type="ECO:0000256" key="1">
    <source>
        <dbReference type="ARBA" id="ARBA00023015"/>
    </source>
</evidence>
<dbReference type="InterPro" id="IPR035418">
    <property type="entry name" value="AraC-bd_2"/>
</dbReference>
<dbReference type="SUPFAM" id="SSF46689">
    <property type="entry name" value="Homeodomain-like"/>
    <property type="match status" value="1"/>
</dbReference>